<dbReference type="InterPro" id="IPR021348">
    <property type="entry name" value="DUF2963"/>
</dbReference>
<organism evidence="3 4">
    <name type="scientific">Candidatus Phytoplasma pruni</name>
    <dbReference type="NCBI Taxonomy" id="479893"/>
    <lineage>
        <taxon>Bacteria</taxon>
        <taxon>Bacillati</taxon>
        <taxon>Mycoplasmatota</taxon>
        <taxon>Mollicutes</taxon>
        <taxon>Acholeplasmatales</taxon>
        <taxon>Acholeplasmataceae</taxon>
        <taxon>Candidatus Phytoplasma</taxon>
        <taxon>16SrIII (X-disease group)</taxon>
    </lineage>
</organism>
<dbReference type="RefSeq" id="WP_178733958.1">
    <property type="nucleotide sequence ID" value="NZ_JABUOH010000014.1"/>
</dbReference>
<evidence type="ECO:0000313" key="3">
    <source>
        <dbReference type="EMBL" id="NWN45557.1"/>
    </source>
</evidence>
<feature type="domain" description="DUF2963" evidence="2">
    <location>
        <begin position="133"/>
        <end position="178"/>
    </location>
</feature>
<sequence>MTNNHKSHVQAEQSTPNNRTTTHINRLKNKVITEYNHLDQIIKRTHYSSHFNPPDFDNENNYYLYFIQEYDPQTGNKTKEINYYSAGSVEDIWEYDPITENRIKYTSYDFDGGCLTEDYNPQTDNVIKRTIRRSDGSLEMIRDYDPQTEKETKSIHYLPDGKTIDYIIIYNPKKHDPQSRTTHY</sequence>
<reference evidence="3 4" key="1">
    <citation type="submission" date="2020-06" db="EMBL/GenBank/DDBJ databases">
        <title>Draft genome sequence of Candidatus Phytoplasma pruni (X-disease group, subgroup 16SrIII-B) strain ChTDIII from Argentina.</title>
        <authorList>
            <person name="Fernandez F.D."/>
            <person name="Zuebert C."/>
            <person name="Huettel B."/>
            <person name="Kube M."/>
            <person name="Conci L.R."/>
        </authorList>
    </citation>
    <scope>NUCLEOTIDE SEQUENCE [LARGE SCALE GENOMIC DNA]</scope>
    <source>
        <strain evidence="3 4">ChTDIII</strain>
    </source>
</reference>
<dbReference type="Proteomes" id="UP000568109">
    <property type="component" value="Unassembled WGS sequence"/>
</dbReference>
<feature type="region of interest" description="Disordered" evidence="1">
    <location>
        <begin position="1"/>
        <end position="25"/>
    </location>
</feature>
<evidence type="ECO:0000256" key="1">
    <source>
        <dbReference type="SAM" id="MobiDB-lite"/>
    </source>
</evidence>
<feature type="domain" description="DUF2963" evidence="2">
    <location>
        <begin position="64"/>
        <end position="106"/>
    </location>
</feature>
<name>A0A851H9K9_9MOLU</name>
<gene>
    <name evidence="3" type="ORF">HR065_00460</name>
</gene>
<accession>A0A851H9K9</accession>
<dbReference type="AlphaFoldDB" id="A0A851H9K9"/>
<protein>
    <submittedName>
        <fullName evidence="3">DUF2963 domain-containing protein</fullName>
    </submittedName>
</protein>
<evidence type="ECO:0000259" key="2">
    <source>
        <dbReference type="Pfam" id="PF11178"/>
    </source>
</evidence>
<comment type="caution">
    <text evidence="3">The sequence shown here is derived from an EMBL/GenBank/DDBJ whole genome shotgun (WGS) entry which is preliminary data.</text>
</comment>
<dbReference type="Pfam" id="PF11178">
    <property type="entry name" value="DUF2963"/>
    <property type="match status" value="2"/>
</dbReference>
<dbReference type="EMBL" id="JABUOH010000014">
    <property type="protein sequence ID" value="NWN45557.1"/>
    <property type="molecule type" value="Genomic_DNA"/>
</dbReference>
<proteinExistence type="predicted"/>
<feature type="compositionally biased region" description="Polar residues" evidence="1">
    <location>
        <begin position="9"/>
        <end position="24"/>
    </location>
</feature>
<keyword evidence="4" id="KW-1185">Reference proteome</keyword>
<evidence type="ECO:0000313" key="4">
    <source>
        <dbReference type="Proteomes" id="UP000568109"/>
    </source>
</evidence>